<reference evidence="2 3" key="1">
    <citation type="submission" date="2020-06" db="EMBL/GenBank/DDBJ databases">
        <authorList>
            <person name="Scott K."/>
        </authorList>
    </citation>
    <scope>NUCLEOTIDE SEQUENCE [LARGE SCALE GENOMIC DNA]</scope>
    <source>
        <strain evidence="2 3">HH1</strain>
    </source>
</reference>
<dbReference type="InterPro" id="IPR011990">
    <property type="entry name" value="TPR-like_helical_dom_sf"/>
</dbReference>
<dbReference type="Gene3D" id="1.25.40.10">
    <property type="entry name" value="Tetratricopeptide repeat domain"/>
    <property type="match status" value="1"/>
</dbReference>
<protein>
    <submittedName>
        <fullName evidence="2">Uncharacterized protein</fullName>
    </submittedName>
</protein>
<keyword evidence="3" id="KW-1185">Reference proteome</keyword>
<evidence type="ECO:0000313" key="2">
    <source>
        <dbReference type="EMBL" id="MBF6057339.1"/>
    </source>
</evidence>
<feature type="compositionally biased region" description="Polar residues" evidence="1">
    <location>
        <begin position="45"/>
        <end position="56"/>
    </location>
</feature>
<reference evidence="2 3" key="2">
    <citation type="submission" date="2020-11" db="EMBL/GenBank/DDBJ databases">
        <title>Sulfur oxidizing isolate from Hospital Hole Sinkhole.</title>
        <authorList>
            <person name="Scott K.M."/>
        </authorList>
    </citation>
    <scope>NUCLEOTIDE SEQUENCE [LARGE SCALE GENOMIC DNA]</scope>
    <source>
        <strain evidence="2 3">HH1</strain>
    </source>
</reference>
<accession>A0ABS0BVG5</accession>
<dbReference type="InterPro" id="IPR018247">
    <property type="entry name" value="EF_Hand_1_Ca_BS"/>
</dbReference>
<dbReference type="PROSITE" id="PS51257">
    <property type="entry name" value="PROKAR_LIPOPROTEIN"/>
    <property type="match status" value="1"/>
</dbReference>
<gene>
    <name evidence="2" type="ORF">H8792_003200</name>
</gene>
<name>A0ABS0BVG5_9GAMM</name>
<comment type="caution">
    <text evidence="2">The sequence shown here is derived from an EMBL/GenBank/DDBJ whole genome shotgun (WGS) entry which is preliminary data.</text>
</comment>
<feature type="region of interest" description="Disordered" evidence="1">
    <location>
        <begin position="37"/>
        <end position="56"/>
    </location>
</feature>
<dbReference type="PROSITE" id="PS00018">
    <property type="entry name" value="EF_HAND_1"/>
    <property type="match status" value="1"/>
</dbReference>
<dbReference type="EMBL" id="JACBGI020000003">
    <property type="protein sequence ID" value="MBF6057339.1"/>
    <property type="molecule type" value="Genomic_DNA"/>
</dbReference>
<dbReference type="RefSeq" id="WP_185977490.1">
    <property type="nucleotide sequence ID" value="NZ_JACBGI020000003.1"/>
</dbReference>
<sequence>MKTDLKIDLKAKLKPLAYSLLLAGAGIGLSACGGGGGSSSGSSGTPSDSTDTQTNTINGFVMDPAVESAVVKICQLNMPSECLSEKTVTNALGAFSFTLSEEIDLSQYAIYSTGGSDASTGEDLTGVQFSAPAQLTNDSNGAVYVTPLSTLVTNKVNNGIDLANAVSQIATELGLSESDLTQATDSNADLLKKSVLLTLIGKQLDDGLEELTLNENDDLTGIVTVIENSGLSSEEQAKLLSLYEALNAASSLQSAINVFVVKNTLLTTDLFENQDLSDETVADNAGKITDAVLGYLSGQNVTEVNRSQVTLLLALMGDLDVADAELELPDLNDELTNIQLAEVEDENLLNARTPLGEALDGTSDAKREYYYRSTASHLAQSSSIIGGVTDVDTMESVYTNLAQGYLTNDNPELALKFANRKVFKPESEYKVLLKIAKYYIDKDLDAETAEAMLDKSVTLHQSYMQAKGYESVKSSDIQDLRSIFQAYSNLGLATKASSITEYMNEMIQGFGTNSNPYAQYVTGLLSAAGIYVDNNETEQARNTLKDAYDIVLVMPANQQSKYPDTSSKWYYMVKIFNMIGIAQSYYWDLGTESDKAKALEIIDKILEIRADDGIADNTGSNDTAYKTDAYMDDVIAMLADSGLSQEDAQSIIDDMPRKDTYAARVWTSYALNTPGMTTEDIIALITEKLMPGSKTTEYRDAFKYLTYNGISRTTPFLAMSLINSGELTEAKKAIDAAKAILEEAISNQVESSDTYRSKYYVQWGYAKLADLYHLVNEPNLSEQMMDNAIAIAINSEDAPENSGITNLADRAYAQIYITDYYLSMGMLDAALQYADYTRTTANNITEPGDRRSRLATLAAIMNDEGDATMQAVTPILDDIYEIVSGSEMIDTDSEQEDYVAKAAAIFGSKPASSSLAYSDGLLGAYKLNNNPDGVIKSVEALIEISDKIADKSDKFIAARGAVWGYGTIGYTDQAVQVAKSRIQQADSNSEEETEENKSDYLLSLKILSYALFQLDAFPTCSVATVDYDLDGKPDFYDLGATQEQIDACGLTLDDDVDNDGILDINDLTPFYSDNT</sequence>
<dbReference type="Proteomes" id="UP001193680">
    <property type="component" value="Unassembled WGS sequence"/>
</dbReference>
<evidence type="ECO:0000256" key="1">
    <source>
        <dbReference type="SAM" id="MobiDB-lite"/>
    </source>
</evidence>
<organism evidence="2 3">
    <name type="scientific">Thiomicrorhabdus heinhorstiae</name>
    <dbReference type="NCBI Taxonomy" id="2748010"/>
    <lineage>
        <taxon>Bacteria</taxon>
        <taxon>Pseudomonadati</taxon>
        <taxon>Pseudomonadota</taxon>
        <taxon>Gammaproteobacteria</taxon>
        <taxon>Thiotrichales</taxon>
        <taxon>Piscirickettsiaceae</taxon>
        <taxon>Thiomicrorhabdus</taxon>
    </lineage>
</organism>
<evidence type="ECO:0000313" key="3">
    <source>
        <dbReference type="Proteomes" id="UP001193680"/>
    </source>
</evidence>
<proteinExistence type="predicted"/>